<comment type="caution">
    <text evidence="1">The sequence shown here is derived from an EMBL/GenBank/DDBJ whole genome shotgun (WGS) entry which is preliminary data.</text>
</comment>
<dbReference type="Proteomes" id="UP000688137">
    <property type="component" value="Unassembled WGS sequence"/>
</dbReference>
<dbReference type="AlphaFoldDB" id="A0A8S1JQV7"/>
<dbReference type="EMBL" id="CAJJDM010000003">
    <property type="protein sequence ID" value="CAD8044267.1"/>
    <property type="molecule type" value="Genomic_DNA"/>
</dbReference>
<name>A0A8S1JQV7_PARPR</name>
<accession>A0A8S1JQV7</accession>
<evidence type="ECO:0000313" key="2">
    <source>
        <dbReference type="Proteomes" id="UP000688137"/>
    </source>
</evidence>
<gene>
    <name evidence="1" type="ORF">PPRIM_AZ9-3.1.T0060349</name>
</gene>
<proteinExistence type="predicted"/>
<protein>
    <submittedName>
        <fullName evidence="1">Uncharacterized protein</fullName>
    </submittedName>
</protein>
<sequence length="212" mass="25245">MGELCSTGTKIKIKIYNTQEIMKILDQEHTRRNLESISIQLKNSVFNLFLLIDSQMTKNKQKLLFESDRIIAHNTIHKYLRILINSYYIPFQQNFMNVAYPMLELCVVKILIESYLAMKTLNSKQEIWWNSNYFQIRKRVLIQEFKMDVKPQKPSIEAPFIEYLQLLIDIIETQLNYACVLNLQEKKNIQQISESHTGTNIFYSELRRNIEL</sequence>
<organism evidence="1 2">
    <name type="scientific">Paramecium primaurelia</name>
    <dbReference type="NCBI Taxonomy" id="5886"/>
    <lineage>
        <taxon>Eukaryota</taxon>
        <taxon>Sar</taxon>
        <taxon>Alveolata</taxon>
        <taxon>Ciliophora</taxon>
        <taxon>Intramacronucleata</taxon>
        <taxon>Oligohymenophorea</taxon>
        <taxon>Peniculida</taxon>
        <taxon>Parameciidae</taxon>
        <taxon>Paramecium</taxon>
    </lineage>
</organism>
<keyword evidence="2" id="KW-1185">Reference proteome</keyword>
<reference evidence="1" key="1">
    <citation type="submission" date="2021-01" db="EMBL/GenBank/DDBJ databases">
        <authorList>
            <consortium name="Genoscope - CEA"/>
            <person name="William W."/>
        </authorList>
    </citation>
    <scope>NUCLEOTIDE SEQUENCE</scope>
</reference>
<dbReference type="OMA" id="NSKQEIW"/>
<evidence type="ECO:0000313" key="1">
    <source>
        <dbReference type="EMBL" id="CAD8044267.1"/>
    </source>
</evidence>